<evidence type="ECO:0000313" key="4">
    <source>
        <dbReference type="Proteomes" id="UP000565262"/>
    </source>
</evidence>
<dbReference type="PANTHER" id="PTHR43674">
    <property type="entry name" value="NITRILASE C965.09-RELATED"/>
    <property type="match status" value="1"/>
</dbReference>
<evidence type="ECO:0000313" key="3">
    <source>
        <dbReference type="EMBL" id="MBB1486854.1"/>
    </source>
</evidence>
<dbReference type="GO" id="GO:0050126">
    <property type="term" value="F:N-carbamoylputrescine amidase activity"/>
    <property type="evidence" value="ECO:0007669"/>
    <property type="project" value="TreeGrafter"/>
</dbReference>
<comment type="caution">
    <text evidence="3">The sequence shown here is derived from an EMBL/GenBank/DDBJ whole genome shotgun (WGS) entry which is preliminary data.</text>
</comment>
<gene>
    <name evidence="3" type="ORF">H4O21_09550</name>
</gene>
<dbReference type="SUPFAM" id="SSF56317">
    <property type="entry name" value="Carbon-nitrogen hydrolase"/>
    <property type="match status" value="1"/>
</dbReference>
<dbReference type="Gene3D" id="3.60.110.10">
    <property type="entry name" value="Carbon-nitrogen hydrolase"/>
    <property type="match status" value="1"/>
</dbReference>
<dbReference type="InterPro" id="IPR036526">
    <property type="entry name" value="C-N_Hydrolase_sf"/>
</dbReference>
<evidence type="ECO:0000256" key="1">
    <source>
        <dbReference type="ARBA" id="ARBA00022801"/>
    </source>
</evidence>
<dbReference type="AlphaFoldDB" id="A0A839IQA2"/>
<evidence type="ECO:0000259" key="2">
    <source>
        <dbReference type="PROSITE" id="PS50263"/>
    </source>
</evidence>
<sequence>MRVCAAQFQTKSADLTYNLSQYKRLIQCAADKNIDLIFFPELSLTGYEPEQAEELAMTEDDHRFSIFQTLSDQHGMIIGISAPIRSDHSITISLLFFIPDKETLLYSKQILHNDEKPFFQPGTEQLLIPSGKEVLAPAICYESLQDEHQISAKQSGASIYLASIAKHNAGMSKAYQHYARIARQSDLIVIMANSVGPCDNFIAGGLSAIWLNSGQRLTSLAADVTGIAGIDTVSHEAISVTL</sequence>
<protein>
    <submittedName>
        <fullName evidence="3">Carbon-nitrogen hydrolase family protein</fullName>
    </submittedName>
</protein>
<name>A0A839IQA2_9GAMM</name>
<accession>A0A839IQA2</accession>
<dbReference type="InterPro" id="IPR050345">
    <property type="entry name" value="Aliph_Amidase/BUP"/>
</dbReference>
<feature type="domain" description="CN hydrolase" evidence="2">
    <location>
        <begin position="1"/>
        <end position="242"/>
    </location>
</feature>
<dbReference type="Proteomes" id="UP000565262">
    <property type="component" value="Unassembled WGS sequence"/>
</dbReference>
<dbReference type="PANTHER" id="PTHR43674:SF2">
    <property type="entry name" value="BETA-UREIDOPROPIONASE"/>
    <property type="match status" value="1"/>
</dbReference>
<dbReference type="CDD" id="cd07197">
    <property type="entry name" value="nitrilase"/>
    <property type="match status" value="1"/>
</dbReference>
<proteinExistence type="predicted"/>
<dbReference type="InterPro" id="IPR003010">
    <property type="entry name" value="C-N_Hydrolase"/>
</dbReference>
<keyword evidence="1 3" id="KW-0378">Hydrolase</keyword>
<keyword evidence="4" id="KW-1185">Reference proteome</keyword>
<dbReference type="EMBL" id="JACJFM010000009">
    <property type="protein sequence ID" value="MBB1486854.1"/>
    <property type="molecule type" value="Genomic_DNA"/>
</dbReference>
<dbReference type="GO" id="GO:0033388">
    <property type="term" value="P:putrescine biosynthetic process from arginine"/>
    <property type="evidence" value="ECO:0007669"/>
    <property type="project" value="TreeGrafter"/>
</dbReference>
<organism evidence="3 4">
    <name type="scientific">Oceanospirillum sediminis</name>
    <dbReference type="NCBI Taxonomy" id="2760088"/>
    <lineage>
        <taxon>Bacteria</taxon>
        <taxon>Pseudomonadati</taxon>
        <taxon>Pseudomonadota</taxon>
        <taxon>Gammaproteobacteria</taxon>
        <taxon>Oceanospirillales</taxon>
        <taxon>Oceanospirillaceae</taxon>
        <taxon>Oceanospirillum</taxon>
    </lineage>
</organism>
<reference evidence="3 4" key="1">
    <citation type="submission" date="2020-08" db="EMBL/GenBank/DDBJ databases">
        <title>Oceanospirillum sp. nov. isolated from marine sediment.</title>
        <authorList>
            <person name="Ji X."/>
        </authorList>
    </citation>
    <scope>NUCLEOTIDE SEQUENCE [LARGE SCALE GENOMIC DNA]</scope>
    <source>
        <strain evidence="3 4">D5</strain>
    </source>
</reference>
<dbReference type="Pfam" id="PF00795">
    <property type="entry name" value="CN_hydrolase"/>
    <property type="match status" value="1"/>
</dbReference>
<dbReference type="PROSITE" id="PS50263">
    <property type="entry name" value="CN_HYDROLASE"/>
    <property type="match status" value="1"/>
</dbReference>
<dbReference type="RefSeq" id="WP_182808628.1">
    <property type="nucleotide sequence ID" value="NZ_JACJFM010000009.1"/>
</dbReference>